<dbReference type="OrthoDB" id="8587856at2"/>
<dbReference type="HOGENOM" id="CLU_064076_1_2_6"/>
<gene>
    <name evidence="1" type="ORF">PTD2_03181</name>
</gene>
<evidence type="ECO:0000313" key="1">
    <source>
        <dbReference type="EMBL" id="EAR30539.1"/>
    </source>
</evidence>
<comment type="caution">
    <text evidence="1">The sequence shown here is derived from an EMBL/GenBank/DDBJ whole genome shotgun (WGS) entry which is preliminary data.</text>
</comment>
<name>A4C4Q7_9GAMM</name>
<proteinExistence type="predicted"/>
<dbReference type="EMBL" id="AAOH01000001">
    <property type="protein sequence ID" value="EAR30539.1"/>
    <property type="molecule type" value="Genomic_DNA"/>
</dbReference>
<dbReference type="SUPFAM" id="SSF53850">
    <property type="entry name" value="Periplasmic binding protein-like II"/>
    <property type="match status" value="1"/>
</dbReference>
<sequence length="232" mass="27062">MIKKLFTLFMLVVFPSLCWAKLNIVTEVLPNYQYYNDDNQLIGISTERVIKALTQGNIEYSLLVYPWSVAYSAALRDPQTCIFSLARIAPREDKFQWIAKLHHANVSFYSLKTSHISIGSVEDAKQYKIAVLRDNFSHHYLKSKGFTEDKNLIVIDHFEKIYDLLETRRELLELLVLNDEQFNYSLKHNKTLSKLKPIFQIDSIGQELYFACHKDMANDTIEALKQAFKRSE</sequence>
<organism evidence="1 2">
    <name type="scientific">Pseudoalteromonas tunicata D2</name>
    <dbReference type="NCBI Taxonomy" id="87626"/>
    <lineage>
        <taxon>Bacteria</taxon>
        <taxon>Pseudomonadati</taxon>
        <taxon>Pseudomonadota</taxon>
        <taxon>Gammaproteobacteria</taxon>
        <taxon>Alteromonadales</taxon>
        <taxon>Pseudoalteromonadaceae</taxon>
        <taxon>Pseudoalteromonas</taxon>
    </lineage>
</organism>
<reference evidence="1 2" key="1">
    <citation type="submission" date="2006-02" db="EMBL/GenBank/DDBJ databases">
        <authorList>
            <person name="Moran M.A."/>
            <person name="Kjelleberg S."/>
            <person name="Egan S."/>
            <person name="Saunders N."/>
            <person name="Thomas T."/>
            <person name="Ferriera S."/>
            <person name="Johnson J."/>
            <person name="Kravitz S."/>
            <person name="Halpern A."/>
            <person name="Remington K."/>
            <person name="Beeson K."/>
            <person name="Tran B."/>
            <person name="Rogers Y.-H."/>
            <person name="Friedman R."/>
            <person name="Venter J.C."/>
        </authorList>
    </citation>
    <scope>NUCLEOTIDE SEQUENCE [LARGE SCALE GENOMIC DNA]</scope>
    <source>
        <strain evidence="1 2">D2</strain>
    </source>
</reference>
<dbReference type="Gene3D" id="3.40.190.10">
    <property type="entry name" value="Periplasmic binding protein-like II"/>
    <property type="match status" value="2"/>
</dbReference>
<dbReference type="PANTHER" id="PTHR38834:SF3">
    <property type="entry name" value="SOLUTE-BINDING PROTEIN FAMILY 3_N-TERMINAL DOMAIN-CONTAINING PROTEIN"/>
    <property type="match status" value="1"/>
</dbReference>
<evidence type="ECO:0000313" key="2">
    <source>
        <dbReference type="Proteomes" id="UP000006201"/>
    </source>
</evidence>
<dbReference type="Proteomes" id="UP000006201">
    <property type="component" value="Unassembled WGS sequence"/>
</dbReference>
<dbReference type="AlphaFoldDB" id="A4C4Q7"/>
<dbReference type="eggNOG" id="COG0834">
    <property type="taxonomic scope" value="Bacteria"/>
</dbReference>
<keyword evidence="2" id="KW-1185">Reference proteome</keyword>
<dbReference type="STRING" id="87626.PTD2_03181"/>
<protein>
    <submittedName>
        <fullName evidence="1">ABC-type amino acid transport/signal transduction systems, periplasmic component/domain</fullName>
    </submittedName>
</protein>
<dbReference type="RefSeq" id="WP_009836837.1">
    <property type="nucleotide sequence ID" value="NZ_AAOH01000001.1"/>
</dbReference>
<dbReference type="PANTHER" id="PTHR38834">
    <property type="entry name" value="PERIPLASMIC SUBSTRATE BINDING PROTEIN FAMILY 3"/>
    <property type="match status" value="1"/>
</dbReference>
<accession>A4C4Q7</accession>